<dbReference type="Proteomes" id="UP000256485">
    <property type="component" value="Unassembled WGS sequence"/>
</dbReference>
<sequence length="228" mass="25502">MRQEETVADKIRVLVWSEHTAPKEMYPHDINGAVADGLRQDPASFEVSTAELVDPGQGVPEETLARTDVLVWWGHLLHGAVRDETVDRIERHVKERGMGFLALHSAHMAKPFTRLIGDDGRIGGVRHNAGPESIKVLAPDHPVAAGVSDFVIEDEEMYDEEFGCGKPDTVVFHSTFPGGHEFRSGCAYTIGAGRVFYFRPGHEENPTYYREDVRRIIRNAVRWCAGRV</sequence>
<accession>A0A3D9VHA6</accession>
<reference evidence="2 3" key="1">
    <citation type="submission" date="2018-08" db="EMBL/GenBank/DDBJ databases">
        <title>Sequencing the genomes of 1000 actinobacteria strains.</title>
        <authorList>
            <person name="Klenk H.-P."/>
        </authorList>
    </citation>
    <scope>NUCLEOTIDE SEQUENCE [LARGE SCALE GENOMIC DNA]</scope>
    <source>
        <strain evidence="2 3">DSM 22891</strain>
    </source>
</reference>
<comment type="caution">
    <text evidence="2">The sequence shown here is derived from an EMBL/GenBank/DDBJ whole genome shotgun (WGS) entry which is preliminary data.</text>
</comment>
<gene>
    <name evidence="2" type="ORF">DFJ64_2111</name>
</gene>
<feature type="domain" description="ThuA-like" evidence="1">
    <location>
        <begin position="12"/>
        <end position="224"/>
    </location>
</feature>
<dbReference type="EMBL" id="QTUC01000001">
    <property type="protein sequence ID" value="REF36691.1"/>
    <property type="molecule type" value="Genomic_DNA"/>
</dbReference>
<dbReference type="InterPro" id="IPR029062">
    <property type="entry name" value="Class_I_gatase-like"/>
</dbReference>
<dbReference type="InterPro" id="IPR029010">
    <property type="entry name" value="ThuA-like"/>
</dbReference>
<protein>
    <submittedName>
        <fullName evidence="2">Trehalose utilization protein</fullName>
    </submittedName>
</protein>
<name>A0A3D9VHA6_THECX</name>
<proteinExistence type="predicted"/>
<dbReference type="Pfam" id="PF06283">
    <property type="entry name" value="ThuA"/>
    <property type="match status" value="1"/>
</dbReference>
<evidence type="ECO:0000259" key="1">
    <source>
        <dbReference type="Pfam" id="PF06283"/>
    </source>
</evidence>
<organism evidence="2 3">
    <name type="scientific">Thermasporomyces composti</name>
    <dbReference type="NCBI Taxonomy" id="696763"/>
    <lineage>
        <taxon>Bacteria</taxon>
        <taxon>Bacillati</taxon>
        <taxon>Actinomycetota</taxon>
        <taxon>Actinomycetes</taxon>
        <taxon>Propionibacteriales</taxon>
        <taxon>Nocardioidaceae</taxon>
        <taxon>Thermasporomyces</taxon>
    </lineage>
</organism>
<keyword evidence="3" id="KW-1185">Reference proteome</keyword>
<dbReference type="Gene3D" id="3.40.50.880">
    <property type="match status" value="1"/>
</dbReference>
<evidence type="ECO:0000313" key="2">
    <source>
        <dbReference type="EMBL" id="REF36691.1"/>
    </source>
</evidence>
<dbReference type="OrthoDB" id="5522149at2"/>
<dbReference type="AlphaFoldDB" id="A0A3D9VHA6"/>
<dbReference type="SUPFAM" id="SSF52317">
    <property type="entry name" value="Class I glutamine amidotransferase-like"/>
    <property type="match status" value="1"/>
</dbReference>
<evidence type="ECO:0000313" key="3">
    <source>
        <dbReference type="Proteomes" id="UP000256485"/>
    </source>
</evidence>